<dbReference type="Pfam" id="PF00486">
    <property type="entry name" value="Trans_reg_C"/>
    <property type="match status" value="1"/>
</dbReference>
<dbReference type="PROSITE" id="PS51755">
    <property type="entry name" value="OMPR_PHOB"/>
    <property type="match status" value="1"/>
</dbReference>
<dbReference type="InterPro" id="IPR039420">
    <property type="entry name" value="WalR-like"/>
</dbReference>
<dbReference type="GO" id="GO:0000976">
    <property type="term" value="F:transcription cis-regulatory region binding"/>
    <property type="evidence" value="ECO:0007669"/>
    <property type="project" value="TreeGrafter"/>
</dbReference>
<evidence type="ECO:0000256" key="5">
    <source>
        <dbReference type="ARBA" id="ARBA00023163"/>
    </source>
</evidence>
<keyword evidence="4 7" id="KW-0238">DNA-binding</keyword>
<proteinExistence type="predicted"/>
<evidence type="ECO:0000259" key="8">
    <source>
        <dbReference type="PROSITE" id="PS50110"/>
    </source>
</evidence>
<dbReference type="Gene3D" id="1.10.10.10">
    <property type="entry name" value="Winged helix-like DNA-binding domain superfamily/Winged helix DNA-binding domain"/>
    <property type="match status" value="1"/>
</dbReference>
<dbReference type="InterPro" id="IPR036388">
    <property type="entry name" value="WH-like_DNA-bd_sf"/>
</dbReference>
<sequence length="223" mass="24773">MSILIVEDNVEIQLNIADYLSMKGYSVDFASDAFTALHLLSTNSYALVLLDVMIPGLDGFELLTKIRTDCQLSIPVIMLTARGEVADRLRGFEAGADDYLVKPFSLAELHARVKAVLKRGGNVVDDTITVGELFLNRNTFKVSRAGIDISLNKIGFRILEQLMKNSPSVVSREALMQAVWGDEHPDSDSLRSHLHLLRKEVDKPFGRPLIKTIRGVGFCINEE</sequence>
<evidence type="ECO:0000259" key="9">
    <source>
        <dbReference type="PROSITE" id="PS51755"/>
    </source>
</evidence>
<dbReference type="RefSeq" id="WP_123712010.1">
    <property type="nucleotide sequence ID" value="NZ_RKHR01000004.1"/>
</dbReference>
<dbReference type="FunFam" id="3.40.50.2300:FF:000001">
    <property type="entry name" value="DNA-binding response regulator PhoB"/>
    <property type="match status" value="1"/>
</dbReference>
<organism evidence="10 11">
    <name type="scientific">Sinobacterium caligoides</name>
    <dbReference type="NCBI Taxonomy" id="933926"/>
    <lineage>
        <taxon>Bacteria</taxon>
        <taxon>Pseudomonadati</taxon>
        <taxon>Pseudomonadota</taxon>
        <taxon>Gammaproteobacteria</taxon>
        <taxon>Cellvibrionales</taxon>
        <taxon>Spongiibacteraceae</taxon>
        <taxon>Sinobacterium</taxon>
    </lineage>
</organism>
<keyword evidence="5" id="KW-0804">Transcription</keyword>
<dbReference type="GO" id="GO:0032993">
    <property type="term" value="C:protein-DNA complex"/>
    <property type="evidence" value="ECO:0007669"/>
    <property type="project" value="TreeGrafter"/>
</dbReference>
<dbReference type="AlphaFoldDB" id="A0A3N2DN05"/>
<evidence type="ECO:0000256" key="4">
    <source>
        <dbReference type="ARBA" id="ARBA00023125"/>
    </source>
</evidence>
<dbReference type="GO" id="GO:0000156">
    <property type="term" value="F:phosphorelay response regulator activity"/>
    <property type="evidence" value="ECO:0007669"/>
    <property type="project" value="TreeGrafter"/>
</dbReference>
<dbReference type="GO" id="GO:0005829">
    <property type="term" value="C:cytosol"/>
    <property type="evidence" value="ECO:0007669"/>
    <property type="project" value="TreeGrafter"/>
</dbReference>
<evidence type="ECO:0000256" key="1">
    <source>
        <dbReference type="ARBA" id="ARBA00022553"/>
    </source>
</evidence>
<protein>
    <submittedName>
        <fullName evidence="10">DNA-binding response OmpR family regulator</fullName>
    </submittedName>
</protein>
<gene>
    <name evidence="10" type="ORF">EDC56_1616</name>
</gene>
<comment type="caution">
    <text evidence="10">The sequence shown here is derived from an EMBL/GenBank/DDBJ whole genome shotgun (WGS) entry which is preliminary data.</text>
</comment>
<dbReference type="SMART" id="SM00448">
    <property type="entry name" value="REC"/>
    <property type="match status" value="1"/>
</dbReference>
<dbReference type="PANTHER" id="PTHR48111:SF22">
    <property type="entry name" value="REGULATOR OF RPOS"/>
    <property type="match status" value="1"/>
</dbReference>
<keyword evidence="2" id="KW-0902">Two-component regulatory system</keyword>
<evidence type="ECO:0000313" key="11">
    <source>
        <dbReference type="Proteomes" id="UP000275394"/>
    </source>
</evidence>
<dbReference type="InterPro" id="IPR011006">
    <property type="entry name" value="CheY-like_superfamily"/>
</dbReference>
<feature type="domain" description="Response regulatory" evidence="8">
    <location>
        <begin position="2"/>
        <end position="117"/>
    </location>
</feature>
<dbReference type="OrthoDB" id="9802426at2"/>
<dbReference type="SUPFAM" id="SSF52172">
    <property type="entry name" value="CheY-like"/>
    <property type="match status" value="1"/>
</dbReference>
<dbReference type="CDD" id="cd17574">
    <property type="entry name" value="REC_OmpR"/>
    <property type="match status" value="1"/>
</dbReference>
<dbReference type="PANTHER" id="PTHR48111">
    <property type="entry name" value="REGULATOR OF RPOS"/>
    <property type="match status" value="1"/>
</dbReference>
<keyword evidence="1 6" id="KW-0597">Phosphoprotein</keyword>
<feature type="domain" description="OmpR/PhoB-type" evidence="9">
    <location>
        <begin position="125"/>
        <end position="222"/>
    </location>
</feature>
<reference evidence="10 11" key="1">
    <citation type="submission" date="2018-11" db="EMBL/GenBank/DDBJ databases">
        <title>Genomic Encyclopedia of Type Strains, Phase IV (KMG-IV): sequencing the most valuable type-strain genomes for metagenomic binning, comparative biology and taxonomic classification.</title>
        <authorList>
            <person name="Goeker M."/>
        </authorList>
    </citation>
    <scope>NUCLEOTIDE SEQUENCE [LARGE SCALE GENOMIC DNA]</scope>
    <source>
        <strain evidence="10 11">DSM 100316</strain>
    </source>
</reference>
<dbReference type="Gene3D" id="3.40.50.2300">
    <property type="match status" value="1"/>
</dbReference>
<dbReference type="Pfam" id="PF00072">
    <property type="entry name" value="Response_reg"/>
    <property type="match status" value="1"/>
</dbReference>
<feature type="DNA-binding region" description="OmpR/PhoB-type" evidence="7">
    <location>
        <begin position="125"/>
        <end position="222"/>
    </location>
</feature>
<dbReference type="InterPro" id="IPR001789">
    <property type="entry name" value="Sig_transdc_resp-reg_receiver"/>
</dbReference>
<dbReference type="InterPro" id="IPR001867">
    <property type="entry name" value="OmpR/PhoB-type_DNA-bd"/>
</dbReference>
<dbReference type="EMBL" id="RKHR01000004">
    <property type="protein sequence ID" value="ROS01188.1"/>
    <property type="molecule type" value="Genomic_DNA"/>
</dbReference>
<dbReference type="Gene3D" id="6.10.250.690">
    <property type="match status" value="1"/>
</dbReference>
<dbReference type="Proteomes" id="UP000275394">
    <property type="component" value="Unassembled WGS sequence"/>
</dbReference>
<dbReference type="CDD" id="cd00383">
    <property type="entry name" value="trans_reg_C"/>
    <property type="match status" value="1"/>
</dbReference>
<evidence type="ECO:0000313" key="10">
    <source>
        <dbReference type="EMBL" id="ROS01188.1"/>
    </source>
</evidence>
<evidence type="ECO:0000256" key="7">
    <source>
        <dbReference type="PROSITE-ProRule" id="PRU01091"/>
    </source>
</evidence>
<name>A0A3N2DN05_9GAMM</name>
<dbReference type="PROSITE" id="PS50110">
    <property type="entry name" value="RESPONSE_REGULATORY"/>
    <property type="match status" value="1"/>
</dbReference>
<evidence type="ECO:0000256" key="6">
    <source>
        <dbReference type="PROSITE-ProRule" id="PRU00169"/>
    </source>
</evidence>
<dbReference type="SMART" id="SM00862">
    <property type="entry name" value="Trans_reg_C"/>
    <property type="match status" value="1"/>
</dbReference>
<dbReference type="GO" id="GO:0006355">
    <property type="term" value="P:regulation of DNA-templated transcription"/>
    <property type="evidence" value="ECO:0007669"/>
    <property type="project" value="InterPro"/>
</dbReference>
<keyword evidence="3" id="KW-0805">Transcription regulation</keyword>
<feature type="modified residue" description="4-aspartylphosphate" evidence="6">
    <location>
        <position position="51"/>
    </location>
</feature>
<keyword evidence="11" id="KW-1185">Reference proteome</keyword>
<accession>A0A3N2DN05</accession>
<evidence type="ECO:0000256" key="2">
    <source>
        <dbReference type="ARBA" id="ARBA00023012"/>
    </source>
</evidence>
<evidence type="ECO:0000256" key="3">
    <source>
        <dbReference type="ARBA" id="ARBA00023015"/>
    </source>
</evidence>